<keyword evidence="3" id="KW-1185">Reference proteome</keyword>
<protein>
    <submittedName>
        <fullName evidence="2">D-fructose-6-phosphate amidotransferase</fullName>
    </submittedName>
</protein>
<dbReference type="InterPro" id="IPR011008">
    <property type="entry name" value="Dimeric_a/b-barrel"/>
</dbReference>
<dbReference type="EMBL" id="LAQL01000009">
    <property type="protein sequence ID" value="KLN59948.1"/>
    <property type="molecule type" value="Genomic_DNA"/>
</dbReference>
<dbReference type="AlphaFoldDB" id="A0A0H2MC91"/>
<organism evidence="2 3">
    <name type="scientific">Kiloniella spongiae</name>
    <dbReference type="NCBI Taxonomy" id="1489064"/>
    <lineage>
        <taxon>Bacteria</taxon>
        <taxon>Pseudomonadati</taxon>
        <taxon>Pseudomonadota</taxon>
        <taxon>Alphaproteobacteria</taxon>
        <taxon>Rhodospirillales</taxon>
        <taxon>Kiloniellaceae</taxon>
        <taxon>Kiloniella</taxon>
    </lineage>
</organism>
<gene>
    <name evidence="2" type="ORF">WH96_14630</name>
</gene>
<keyword evidence="2" id="KW-0808">Transferase</keyword>
<name>A0A0H2MC91_9PROT</name>
<accession>A0A0H2MC91</accession>
<dbReference type="STRING" id="1489064.WH96_14630"/>
<dbReference type="PANTHER" id="PTHR41521:SF4">
    <property type="entry name" value="BLR0684 PROTEIN"/>
    <property type="match status" value="1"/>
</dbReference>
<evidence type="ECO:0000259" key="1">
    <source>
        <dbReference type="Pfam" id="PF07045"/>
    </source>
</evidence>
<dbReference type="Gene3D" id="3.30.70.100">
    <property type="match status" value="1"/>
</dbReference>
<evidence type="ECO:0000313" key="2">
    <source>
        <dbReference type="EMBL" id="KLN59948.1"/>
    </source>
</evidence>
<evidence type="ECO:0000313" key="3">
    <source>
        <dbReference type="Proteomes" id="UP000035444"/>
    </source>
</evidence>
<sequence length="96" mass="11069">MAAYLIVDTKISNPDEYETYKAQARPIVEKFGGIYRARGGEMDTFESDLWTPTRIVIVEFPDMQTARNFVNSEEYAPVKKIRRRNAECTFLLVDGI</sequence>
<comment type="caution">
    <text evidence="2">The sequence shown here is derived from an EMBL/GenBank/DDBJ whole genome shotgun (WGS) entry which is preliminary data.</text>
</comment>
<reference evidence="2 3" key="1">
    <citation type="submission" date="2015-03" db="EMBL/GenBank/DDBJ databases">
        <title>Genome Sequence of Kiloniella spongiae MEBiC09566, isolated from a marine sponge.</title>
        <authorList>
            <person name="Shao Z."/>
            <person name="Wang L."/>
            <person name="Li X."/>
        </authorList>
    </citation>
    <scope>NUCLEOTIDE SEQUENCE [LARGE SCALE GENOMIC DNA]</scope>
    <source>
        <strain evidence="2 3">MEBiC09566</strain>
    </source>
</reference>
<dbReference type="RefSeq" id="WP_047764937.1">
    <property type="nucleotide sequence ID" value="NZ_LAQL01000009.1"/>
</dbReference>
<proteinExistence type="predicted"/>
<dbReference type="OrthoDB" id="9806380at2"/>
<dbReference type="SUPFAM" id="SSF54909">
    <property type="entry name" value="Dimeric alpha+beta barrel"/>
    <property type="match status" value="1"/>
</dbReference>
<feature type="domain" description="DUF1330" evidence="1">
    <location>
        <begin position="3"/>
        <end position="96"/>
    </location>
</feature>
<dbReference type="InterPro" id="IPR010753">
    <property type="entry name" value="DUF1330"/>
</dbReference>
<dbReference type="GO" id="GO:0016740">
    <property type="term" value="F:transferase activity"/>
    <property type="evidence" value="ECO:0007669"/>
    <property type="project" value="UniProtKB-KW"/>
</dbReference>
<dbReference type="Pfam" id="PF07045">
    <property type="entry name" value="DUF1330"/>
    <property type="match status" value="1"/>
</dbReference>
<dbReference type="Proteomes" id="UP000035444">
    <property type="component" value="Unassembled WGS sequence"/>
</dbReference>
<dbReference type="PANTHER" id="PTHR41521">
    <property type="match status" value="1"/>
</dbReference>